<evidence type="ECO:0000313" key="2">
    <source>
        <dbReference type="EMBL" id="CAK9075122.1"/>
    </source>
</evidence>
<accession>A0ABP0PJ10</accession>
<comment type="caution">
    <text evidence="2">The sequence shown here is derived from an EMBL/GenBank/DDBJ whole genome shotgun (WGS) entry which is preliminary data.</text>
</comment>
<evidence type="ECO:0000313" key="3">
    <source>
        <dbReference type="Proteomes" id="UP001642484"/>
    </source>
</evidence>
<keyword evidence="3" id="KW-1185">Reference proteome</keyword>
<feature type="signal peptide" evidence="1">
    <location>
        <begin position="1"/>
        <end position="29"/>
    </location>
</feature>
<gene>
    <name evidence="2" type="ORF">CCMP2556_LOCUS37000</name>
</gene>
<organism evidence="2 3">
    <name type="scientific">Durusdinium trenchii</name>
    <dbReference type="NCBI Taxonomy" id="1381693"/>
    <lineage>
        <taxon>Eukaryota</taxon>
        <taxon>Sar</taxon>
        <taxon>Alveolata</taxon>
        <taxon>Dinophyceae</taxon>
        <taxon>Suessiales</taxon>
        <taxon>Symbiodiniaceae</taxon>
        <taxon>Durusdinium</taxon>
    </lineage>
</organism>
<keyword evidence="1" id="KW-0732">Signal</keyword>
<dbReference type="EMBL" id="CAXAMN010023089">
    <property type="protein sequence ID" value="CAK9075122.1"/>
    <property type="molecule type" value="Genomic_DNA"/>
</dbReference>
<dbReference type="Proteomes" id="UP001642484">
    <property type="component" value="Unassembled WGS sequence"/>
</dbReference>
<reference evidence="2 3" key="1">
    <citation type="submission" date="2024-02" db="EMBL/GenBank/DDBJ databases">
        <authorList>
            <person name="Chen Y."/>
            <person name="Shah S."/>
            <person name="Dougan E. K."/>
            <person name="Thang M."/>
            <person name="Chan C."/>
        </authorList>
    </citation>
    <scope>NUCLEOTIDE SEQUENCE [LARGE SCALE GENOMIC DNA]</scope>
</reference>
<feature type="chain" id="PRO_5047121274" evidence="1">
    <location>
        <begin position="30"/>
        <end position="280"/>
    </location>
</feature>
<proteinExistence type="predicted"/>
<sequence length="280" mass="31419">MILELQRWRAPWALMLLLLLLEFNSKVPSTQNVQFVGLFAGQAEVSCALRSCGLSGSTHDINIDPQYMDLCSTTGFLLAVNELRRAEAGSLCIFALCCASFSRMSRATAGRNILFPLGNIQYGFVQTGNLLSSRLILMLYICCWKGSRWIVEQPEGTAFPLLPRWQEFLKVAQVYSTSFWMGKFGGATAKRHRLWSNDYNLLQEIHHEAGSMTRAEMASLPGGTLVKKYVDRSGLVRCTGLKEKLKQSQLLGPTFTLVYVLKLVRVNLWLPQKPTARECA</sequence>
<evidence type="ECO:0000256" key="1">
    <source>
        <dbReference type="SAM" id="SignalP"/>
    </source>
</evidence>
<protein>
    <submittedName>
        <fullName evidence="2">Uncharacterized protein</fullName>
    </submittedName>
</protein>
<name>A0ABP0PJ10_9DINO</name>